<dbReference type="InterPro" id="IPR050586">
    <property type="entry name" value="CPA3_Na-H_Antiporter_D"/>
</dbReference>
<feature type="transmembrane region" description="Helical" evidence="8">
    <location>
        <begin position="214"/>
        <end position="237"/>
    </location>
</feature>
<keyword evidence="4 7" id="KW-0812">Transmembrane</keyword>
<feature type="transmembrane region" description="Helical" evidence="8">
    <location>
        <begin position="305"/>
        <end position="324"/>
    </location>
</feature>
<feature type="transmembrane region" description="Helical" evidence="8">
    <location>
        <begin position="6"/>
        <end position="26"/>
    </location>
</feature>
<feature type="transmembrane region" description="Helical" evidence="8">
    <location>
        <begin position="244"/>
        <end position="263"/>
    </location>
</feature>
<feature type="transmembrane region" description="Helical" evidence="8">
    <location>
        <begin position="387"/>
        <end position="409"/>
    </location>
</feature>
<evidence type="ECO:0000313" key="11">
    <source>
        <dbReference type="Proteomes" id="UP001274321"/>
    </source>
</evidence>
<feature type="transmembrane region" description="Helical" evidence="8">
    <location>
        <begin position="483"/>
        <end position="506"/>
    </location>
</feature>
<dbReference type="RefSeq" id="WP_319843073.1">
    <property type="nucleotide sequence ID" value="NZ_JAXAFJ010000001.1"/>
</dbReference>
<evidence type="ECO:0000256" key="6">
    <source>
        <dbReference type="ARBA" id="ARBA00023136"/>
    </source>
</evidence>
<dbReference type="InterPro" id="IPR001750">
    <property type="entry name" value="ND/Mrp_TM"/>
</dbReference>
<dbReference type="PRINTS" id="PR01437">
    <property type="entry name" value="NUOXDRDTASE4"/>
</dbReference>
<evidence type="ECO:0000256" key="1">
    <source>
        <dbReference type="ARBA" id="ARBA00004651"/>
    </source>
</evidence>
<comment type="subcellular location">
    <subcellularLocation>
        <location evidence="1">Cell membrane</location>
        <topology evidence="1">Multi-pass membrane protein</topology>
    </subcellularLocation>
    <subcellularLocation>
        <location evidence="7">Membrane</location>
        <topology evidence="7">Multi-pass membrane protein</topology>
    </subcellularLocation>
</comment>
<feature type="transmembrane region" description="Helical" evidence="8">
    <location>
        <begin position="33"/>
        <end position="55"/>
    </location>
</feature>
<feature type="transmembrane region" description="Helical" evidence="8">
    <location>
        <begin position="275"/>
        <end position="298"/>
    </location>
</feature>
<feature type="domain" description="NADH:quinone oxidoreductase/Mrp antiporter transmembrane" evidence="9">
    <location>
        <begin position="132"/>
        <end position="426"/>
    </location>
</feature>
<evidence type="ECO:0000256" key="2">
    <source>
        <dbReference type="ARBA" id="ARBA00005346"/>
    </source>
</evidence>
<organism evidence="10 11">
    <name type="scientific">Terrihabitans rhizophilus</name>
    <dbReference type="NCBI Taxonomy" id="3092662"/>
    <lineage>
        <taxon>Bacteria</taxon>
        <taxon>Pseudomonadati</taxon>
        <taxon>Pseudomonadota</taxon>
        <taxon>Alphaproteobacteria</taxon>
        <taxon>Hyphomicrobiales</taxon>
        <taxon>Terrihabitans</taxon>
    </lineage>
</organism>
<dbReference type="NCBIfam" id="NF009309">
    <property type="entry name" value="PRK12666.1"/>
    <property type="match status" value="1"/>
</dbReference>
<feature type="transmembrane region" description="Helical" evidence="8">
    <location>
        <begin position="167"/>
        <end position="194"/>
    </location>
</feature>
<dbReference type="PANTHER" id="PTHR42703:SF1">
    <property type="entry name" value="NA(+)_H(+) ANTIPORTER SUBUNIT D1"/>
    <property type="match status" value="1"/>
</dbReference>
<evidence type="ECO:0000256" key="4">
    <source>
        <dbReference type="ARBA" id="ARBA00022692"/>
    </source>
</evidence>
<proteinExistence type="inferred from homology"/>
<evidence type="ECO:0000256" key="5">
    <source>
        <dbReference type="ARBA" id="ARBA00022989"/>
    </source>
</evidence>
<keyword evidence="11" id="KW-1185">Reference proteome</keyword>
<feature type="transmembrane region" description="Helical" evidence="8">
    <location>
        <begin position="75"/>
        <end position="102"/>
    </location>
</feature>
<evidence type="ECO:0000259" key="9">
    <source>
        <dbReference type="Pfam" id="PF00361"/>
    </source>
</evidence>
<feature type="transmembrane region" description="Helical" evidence="8">
    <location>
        <begin position="330"/>
        <end position="350"/>
    </location>
</feature>
<dbReference type="EMBL" id="JAXAFJ010000001">
    <property type="protein sequence ID" value="MDX6804965.1"/>
    <property type="molecule type" value="Genomic_DNA"/>
</dbReference>
<comment type="caution">
    <text evidence="10">The sequence shown here is derived from an EMBL/GenBank/DDBJ whole genome shotgun (WGS) entry which is preliminary data.</text>
</comment>
<evidence type="ECO:0000256" key="8">
    <source>
        <dbReference type="SAM" id="Phobius"/>
    </source>
</evidence>
<dbReference type="InterPro" id="IPR003918">
    <property type="entry name" value="NADH_UbQ_OxRdtase"/>
</dbReference>
<dbReference type="PANTHER" id="PTHR42703">
    <property type="entry name" value="NADH DEHYDROGENASE"/>
    <property type="match status" value="1"/>
</dbReference>
<keyword evidence="6 8" id="KW-0472">Membrane</keyword>
<comment type="similarity">
    <text evidence="2">Belongs to the CPA3 antiporters (TC 2.A.63) subunit D family.</text>
</comment>
<protein>
    <submittedName>
        <fullName evidence="10">Monovalent cation/H+ antiporter subunit D</fullName>
    </submittedName>
</protein>
<sequence>MEVAPQHIVIAPVLIPLIAGALMLFFDDRQRQLKAAIGIASTLALLVTAGMLLLRVHHHDAVALVYLLGNWPAPIAINLVADRLSSIMVAVTALLALPALVFSMQRWERSGPHFHSLFQFLLMGLGGAFLTGDLFNLFVFFEVMLAASYGLVLHGSGAARVRSGLHYIAINLVASLIFLVGIALVFGATGSLNLAEISQKAVQLTGFSEPALRVGLAMLGLAFLIKAGMWPLGFWLVPAYSAAAAPVAAIFAVLSKVGVYALLRLSLLASAEGEAFGAMLIFVGGSLTLVFASIGILASQSLPRAAAYFVLMSSGTLLATFGMSDPGSTAGALFYLISSTLAVSGLFMIVELLEREQGAAANVLAVTMEAYGGAEPGADEETEVGRVIPGALAVLGISFSLLALVLIGLPPLTGFLAKFAILHAVIGLPSVESGGTGNQAAILASLLIISGLTAMIALVRMGIRIFWAPVESFQPRVTVLEIAPILFLAAVLVAMSVGAGTVMSLVTDAAGDLHQPSRYLDAVLGAGRVPPYAEAGK</sequence>
<evidence type="ECO:0000256" key="7">
    <source>
        <dbReference type="RuleBase" id="RU000320"/>
    </source>
</evidence>
<dbReference type="Proteomes" id="UP001274321">
    <property type="component" value="Unassembled WGS sequence"/>
</dbReference>
<keyword evidence="5 8" id="KW-1133">Transmembrane helix</keyword>
<accession>A0ABU4RJF8</accession>
<evidence type="ECO:0000313" key="10">
    <source>
        <dbReference type="EMBL" id="MDX6804965.1"/>
    </source>
</evidence>
<gene>
    <name evidence="10" type="ORF">SCD90_02705</name>
</gene>
<feature type="transmembrane region" description="Helical" evidence="8">
    <location>
        <begin position="443"/>
        <end position="463"/>
    </location>
</feature>
<evidence type="ECO:0000256" key="3">
    <source>
        <dbReference type="ARBA" id="ARBA00022475"/>
    </source>
</evidence>
<feature type="transmembrane region" description="Helical" evidence="8">
    <location>
        <begin position="114"/>
        <end position="131"/>
    </location>
</feature>
<name>A0ABU4RJF8_9HYPH</name>
<keyword evidence="3" id="KW-1003">Cell membrane</keyword>
<reference evidence="10 11" key="1">
    <citation type="submission" date="2023-11" db="EMBL/GenBank/DDBJ databases">
        <authorList>
            <person name="Bao R."/>
        </authorList>
    </citation>
    <scope>NUCLEOTIDE SEQUENCE [LARGE SCALE GENOMIC DNA]</scope>
    <source>
        <strain evidence="10 11">PJ23</strain>
    </source>
</reference>
<dbReference type="Pfam" id="PF00361">
    <property type="entry name" value="Proton_antipo_M"/>
    <property type="match status" value="1"/>
</dbReference>